<dbReference type="RefSeq" id="WP_011112197.1">
    <property type="nucleotide sequence ID" value="NC_004757.1"/>
</dbReference>
<evidence type="ECO:0000313" key="3">
    <source>
        <dbReference type="Proteomes" id="UP000001416"/>
    </source>
</evidence>
<comment type="similarity">
    <text evidence="1">Belongs to the outer membrane factor (OMF) (TC 1.B.17) family.</text>
</comment>
<reference evidence="2 3" key="1">
    <citation type="journal article" date="2003" name="J. Bacteriol.">
        <title>Complete genome sequence of the ammonia-oxidizing bacterium and obligate chemolithoautotroph Nitrosomonas europaea.</title>
        <authorList>
            <person name="Chain P."/>
            <person name="Lamerdin J."/>
            <person name="Larimer F."/>
            <person name="Regala W."/>
            <person name="Land M."/>
            <person name="Hauser L."/>
            <person name="Hooper A."/>
            <person name="Klotz M."/>
            <person name="Norton J."/>
            <person name="Sayavedra-Soto L."/>
            <person name="Arciero D."/>
            <person name="Hommes N."/>
            <person name="Whittaker M."/>
            <person name="Arp D."/>
        </authorList>
    </citation>
    <scope>NUCLEOTIDE SEQUENCE [LARGE SCALE GENOMIC DNA]</scope>
    <source>
        <strain evidence="3">ATCC 19718 / CIP 103999 / KCTC 2705 / NBRC 14298</strain>
    </source>
</reference>
<dbReference type="GO" id="GO:0015562">
    <property type="term" value="F:efflux transmembrane transporter activity"/>
    <property type="evidence" value="ECO:0007669"/>
    <property type="project" value="InterPro"/>
</dbReference>
<organism evidence="2 3">
    <name type="scientific">Nitrosomonas europaea (strain ATCC 19718 / CIP 103999 / KCTC 2705 / NBRC 14298)</name>
    <dbReference type="NCBI Taxonomy" id="228410"/>
    <lineage>
        <taxon>Bacteria</taxon>
        <taxon>Pseudomonadati</taxon>
        <taxon>Pseudomonadota</taxon>
        <taxon>Betaproteobacteria</taxon>
        <taxon>Nitrosomonadales</taxon>
        <taxon>Nitrosomonadaceae</taxon>
        <taxon>Nitrosomonas</taxon>
    </lineage>
</organism>
<keyword evidence="3" id="KW-1185">Reference proteome</keyword>
<dbReference type="eggNOG" id="COG1538">
    <property type="taxonomic scope" value="Bacteria"/>
</dbReference>
<dbReference type="OrthoDB" id="9791261at2"/>
<evidence type="ECO:0000313" key="2">
    <source>
        <dbReference type="EMBL" id="CAD85551.1"/>
    </source>
</evidence>
<dbReference type="HOGENOM" id="CLU_012817_14_2_4"/>
<dbReference type="PANTHER" id="PTHR30203">
    <property type="entry name" value="OUTER MEMBRANE CATION EFFLUX PROTEIN"/>
    <property type="match status" value="1"/>
</dbReference>
<dbReference type="InterPro" id="IPR010131">
    <property type="entry name" value="MdtP/NodT-like"/>
</dbReference>
<dbReference type="KEGG" id="neu:NE1640"/>
<protein>
    <submittedName>
        <fullName evidence="2">Outer membrane efflux protein</fullName>
    </submittedName>
</protein>
<dbReference type="SUPFAM" id="SSF56954">
    <property type="entry name" value="Outer membrane efflux proteins (OEP)"/>
    <property type="match status" value="1"/>
</dbReference>
<name>Q82U66_NITEU</name>
<dbReference type="Pfam" id="PF02321">
    <property type="entry name" value="OEP"/>
    <property type="match status" value="2"/>
</dbReference>
<dbReference type="PhylomeDB" id="Q82U66"/>
<dbReference type="Proteomes" id="UP000001416">
    <property type="component" value="Chromosome"/>
</dbReference>
<proteinExistence type="inferred from homology"/>
<dbReference type="STRING" id="228410.NE1640"/>
<dbReference type="EMBL" id="AL954747">
    <property type="protein sequence ID" value="CAD85551.1"/>
    <property type="molecule type" value="Genomic_DNA"/>
</dbReference>
<dbReference type="PANTHER" id="PTHR30203:SF24">
    <property type="entry name" value="BLR4935 PROTEIN"/>
    <property type="match status" value="1"/>
</dbReference>
<dbReference type="Gene3D" id="1.20.1600.10">
    <property type="entry name" value="Outer membrane efflux proteins (OEP)"/>
    <property type="match status" value="1"/>
</dbReference>
<accession>Q82U66</accession>
<sequence length="468" mass="52004">MTSLSIIMMEYQVERRPGSFHQGGAIFFLAFVLTGMMSIQNYGVALANAAAPTADVQAGGISEKGDLTLRQVLQLVLQNNPELSAFSREIAAHEGTKLQAGLFNNPEFSIEAEDINSSNSAIQKFATFRISQLIELGGKRPARVNVATLGQELADQAHAAKRLEIIARTASAFVDVLENQAQVSVMDDTLHLVQVAMETVVKRVEAGKAPPMEAIRSKVALSTASIELEQARRSLSAARTKLALLWGEAEPRFDRVLGELESFVEIPEFDQLVKRLEENPVVRQSLKNVAQREAMVELEKARKIPDITVDAGIRRYLGTDDTTAVVGMSIPIPIFNRNQGNELEARQRLNKAMDERMSVELQLRTEFVRNYESLLAARNEIRVLHDAVLPGAQNAFEITNRGYQLGKFSFLEMLDAQRTFFQNRILYVRALANYQRLVNTIEQLIAAPLADSATDSTRLNNQGKEHNQ</sequence>
<evidence type="ECO:0000256" key="1">
    <source>
        <dbReference type="ARBA" id="ARBA00007613"/>
    </source>
</evidence>
<dbReference type="InterPro" id="IPR003423">
    <property type="entry name" value="OMP_efflux"/>
</dbReference>
<dbReference type="AlphaFoldDB" id="Q82U66"/>
<gene>
    <name evidence="2" type="primary">czcC</name>
    <name evidence="2" type="ordered locus">NE1640</name>
</gene>
<dbReference type="GeneID" id="87104804"/>